<feature type="compositionally biased region" description="Acidic residues" evidence="1">
    <location>
        <begin position="64"/>
        <end position="73"/>
    </location>
</feature>
<dbReference type="OrthoDB" id="6512851at2759"/>
<keyword evidence="3" id="KW-1185">Reference proteome</keyword>
<evidence type="ECO:0000313" key="2">
    <source>
        <dbReference type="EMBL" id="OQR76525.1"/>
    </source>
</evidence>
<dbReference type="EMBL" id="MNPL01004725">
    <property type="protein sequence ID" value="OQR76525.1"/>
    <property type="molecule type" value="Genomic_DNA"/>
</dbReference>
<dbReference type="AlphaFoldDB" id="A0A1V9XSS1"/>
<comment type="caution">
    <text evidence="2">The sequence shown here is derived from an EMBL/GenBank/DDBJ whole genome shotgun (WGS) entry which is preliminary data.</text>
</comment>
<dbReference type="InParanoid" id="A0A1V9XSS1"/>
<organism evidence="2 3">
    <name type="scientific">Tropilaelaps mercedesae</name>
    <dbReference type="NCBI Taxonomy" id="418985"/>
    <lineage>
        <taxon>Eukaryota</taxon>
        <taxon>Metazoa</taxon>
        <taxon>Ecdysozoa</taxon>
        <taxon>Arthropoda</taxon>
        <taxon>Chelicerata</taxon>
        <taxon>Arachnida</taxon>
        <taxon>Acari</taxon>
        <taxon>Parasitiformes</taxon>
        <taxon>Mesostigmata</taxon>
        <taxon>Gamasina</taxon>
        <taxon>Dermanyssoidea</taxon>
        <taxon>Laelapidae</taxon>
        <taxon>Tropilaelaps</taxon>
    </lineage>
</organism>
<name>A0A1V9XSS1_9ACAR</name>
<reference evidence="2 3" key="1">
    <citation type="journal article" date="2017" name="Gigascience">
        <title>Draft genome of the honey bee ectoparasitic mite, Tropilaelaps mercedesae, is shaped by the parasitic life history.</title>
        <authorList>
            <person name="Dong X."/>
            <person name="Armstrong S.D."/>
            <person name="Xia D."/>
            <person name="Makepeace B.L."/>
            <person name="Darby A.C."/>
            <person name="Kadowaki T."/>
        </authorList>
    </citation>
    <scope>NUCLEOTIDE SEQUENCE [LARGE SCALE GENOMIC DNA]</scope>
    <source>
        <strain evidence="2">Wuxi-XJTLU</strain>
    </source>
</reference>
<feature type="non-terminal residue" evidence="2">
    <location>
        <position position="73"/>
    </location>
</feature>
<dbReference type="Proteomes" id="UP000192247">
    <property type="component" value="Unassembled WGS sequence"/>
</dbReference>
<feature type="region of interest" description="Disordered" evidence="1">
    <location>
        <begin position="47"/>
        <end position="73"/>
    </location>
</feature>
<evidence type="ECO:0000313" key="3">
    <source>
        <dbReference type="Proteomes" id="UP000192247"/>
    </source>
</evidence>
<sequence length="73" mass="7911">MDDNVDGQLLNGSASNSYFRETQQTQHVFTTSTPNGTSVRTVAYTAGQSTDTGIDNPFRPEGELSLEADEIVK</sequence>
<proteinExistence type="predicted"/>
<gene>
    <name evidence="2" type="ORF">BIW11_07728</name>
</gene>
<evidence type="ECO:0000256" key="1">
    <source>
        <dbReference type="SAM" id="MobiDB-lite"/>
    </source>
</evidence>
<protein>
    <submittedName>
        <fullName evidence="2">Uncharacterized protein</fullName>
    </submittedName>
</protein>
<accession>A0A1V9XSS1</accession>